<gene>
    <name evidence="3" type="ORF">DDW13_00345</name>
</gene>
<comment type="caution">
    <text evidence="3">The sequence shown here is derived from an EMBL/GenBank/DDBJ whole genome shotgun (WGS) entry which is preliminary data.</text>
</comment>
<dbReference type="Pfam" id="PF03972">
    <property type="entry name" value="MmgE_PrpD_N"/>
    <property type="match status" value="1"/>
</dbReference>
<organism evidence="3 4">
    <name type="scientific">Acidianus hospitalis</name>
    <dbReference type="NCBI Taxonomy" id="563177"/>
    <lineage>
        <taxon>Archaea</taxon>
        <taxon>Thermoproteota</taxon>
        <taxon>Thermoprotei</taxon>
        <taxon>Sulfolobales</taxon>
        <taxon>Sulfolobaceae</taxon>
        <taxon>Acidianus</taxon>
    </lineage>
</organism>
<evidence type="ECO:0000256" key="1">
    <source>
        <dbReference type="ARBA" id="ARBA00006174"/>
    </source>
</evidence>
<dbReference type="InterPro" id="IPR005656">
    <property type="entry name" value="MmgE_PrpD"/>
</dbReference>
<evidence type="ECO:0000313" key="3">
    <source>
        <dbReference type="EMBL" id="PVU77716.1"/>
    </source>
</evidence>
<dbReference type="InterPro" id="IPR000261">
    <property type="entry name" value="EH_dom"/>
</dbReference>
<dbReference type="InterPro" id="IPR036148">
    <property type="entry name" value="MmgE/PrpD_sf"/>
</dbReference>
<protein>
    <submittedName>
        <fullName evidence="3">2-methylcitrate dehydratase</fullName>
    </submittedName>
</protein>
<dbReference type="AlphaFoldDB" id="A0A2T9XC98"/>
<dbReference type="InterPro" id="IPR045336">
    <property type="entry name" value="MmgE_PrpD_N"/>
</dbReference>
<evidence type="ECO:0000259" key="2">
    <source>
        <dbReference type="PROSITE" id="PS50031"/>
    </source>
</evidence>
<dbReference type="InterPro" id="IPR042183">
    <property type="entry name" value="MmgE/PrpD_sf_1"/>
</dbReference>
<dbReference type="PANTHER" id="PTHR16943:SF8">
    <property type="entry name" value="2-METHYLCITRATE DEHYDRATASE"/>
    <property type="match status" value="1"/>
</dbReference>
<dbReference type="PANTHER" id="PTHR16943">
    <property type="entry name" value="2-METHYLCITRATE DEHYDRATASE-RELATED"/>
    <property type="match status" value="1"/>
</dbReference>
<feature type="domain" description="EH" evidence="2">
    <location>
        <begin position="365"/>
        <end position="422"/>
    </location>
</feature>
<dbReference type="Pfam" id="PF19305">
    <property type="entry name" value="MmgE_PrpD_C"/>
    <property type="match status" value="1"/>
</dbReference>
<comment type="similarity">
    <text evidence="1">Belongs to the PrpD family.</text>
</comment>
<dbReference type="Proteomes" id="UP000245638">
    <property type="component" value="Unassembled WGS sequence"/>
</dbReference>
<sequence length="422" mass="47650">MELAELLADYSSSISYEDLGEEEIHEAKRRIIDSLGVAKASINSKPAEIIRRLNIEGNYPMIGGRKGSPDYASFYNTFLIRYLDFNDTYLSKEPLHPSDIIGGILTLGKKGRDIILSIVIGYEVGTRLCDSASLRLRGFDHVNFTQIASVVALSKLLNLNKEQTINAISMTVIPHVALRQSRVGKLSMWKAGATAEAIRNSVFAVLLAKEGFTGPEKPFSGEKGFKLIAELDYSPFEKMGTKKILQTSIKKYPVEYHAQALVEAILNLKYEGEIKKIIVETYEAGKSILADEEKWNPETKETADHSIPFITATTLMLRKMWLENYSLISDEKVKELMRKVEVVENPEYTKVYPRELPTKITIITDKGKFENEVRSPRGYYNNPMSDEEVEEKALKLGLTREVINKIWNLENENEVDKIVGSI</sequence>
<dbReference type="EMBL" id="QEFD01000014">
    <property type="protein sequence ID" value="PVU77716.1"/>
    <property type="molecule type" value="Genomic_DNA"/>
</dbReference>
<dbReference type="GO" id="GO:0016829">
    <property type="term" value="F:lyase activity"/>
    <property type="evidence" value="ECO:0007669"/>
    <property type="project" value="InterPro"/>
</dbReference>
<accession>A0A2T9XC98</accession>
<dbReference type="Gene3D" id="3.30.1330.120">
    <property type="entry name" value="2-methylcitrate dehydratase PrpD"/>
    <property type="match status" value="1"/>
</dbReference>
<proteinExistence type="inferred from homology"/>
<evidence type="ECO:0000313" key="4">
    <source>
        <dbReference type="Proteomes" id="UP000245638"/>
    </source>
</evidence>
<dbReference type="PROSITE" id="PS50031">
    <property type="entry name" value="EH"/>
    <property type="match status" value="1"/>
</dbReference>
<dbReference type="SUPFAM" id="SSF103378">
    <property type="entry name" value="2-methylcitrate dehydratase PrpD"/>
    <property type="match status" value="1"/>
</dbReference>
<name>A0A2T9XC98_9CREN</name>
<dbReference type="Gene3D" id="1.10.4100.10">
    <property type="entry name" value="2-methylcitrate dehydratase PrpD"/>
    <property type="match status" value="1"/>
</dbReference>
<reference evidence="3 4" key="1">
    <citation type="journal article" date="2015" name="Appl. Environ. Microbiol.">
        <title>Nanoarchaeota, Their Sulfolobales Host, and Nanoarchaeota Virus Distribution across Yellowstone National Park Hot Springs.</title>
        <authorList>
            <person name="Munson-McGee J.H."/>
            <person name="Field E.K."/>
            <person name="Bateson M."/>
            <person name="Rooney C."/>
            <person name="Stepanauskas R."/>
            <person name="Young M.J."/>
        </authorList>
    </citation>
    <scope>NUCLEOTIDE SEQUENCE [LARGE SCALE GENOMIC DNA]</scope>
    <source>
        <strain evidence="3">SCGC AC-742_N10</strain>
    </source>
</reference>
<dbReference type="InterPro" id="IPR045337">
    <property type="entry name" value="MmgE_PrpD_C"/>
</dbReference>
<dbReference type="InterPro" id="IPR042188">
    <property type="entry name" value="MmgE/PrpD_sf_2"/>
</dbReference>